<reference evidence="2" key="2">
    <citation type="submission" date="2015-01" db="EMBL/GenBank/DDBJ databases">
        <title>Evolutionary Origins and Diversification of the Mycorrhizal Mutualists.</title>
        <authorList>
            <consortium name="DOE Joint Genome Institute"/>
            <consortium name="Mycorrhizal Genomics Consortium"/>
            <person name="Kohler A."/>
            <person name="Kuo A."/>
            <person name="Nagy L.G."/>
            <person name="Floudas D."/>
            <person name="Copeland A."/>
            <person name="Barry K.W."/>
            <person name="Cichocki N."/>
            <person name="Veneault-Fourrey C."/>
            <person name="LaButti K."/>
            <person name="Lindquist E.A."/>
            <person name="Lipzen A."/>
            <person name="Lundell T."/>
            <person name="Morin E."/>
            <person name="Murat C."/>
            <person name="Riley R."/>
            <person name="Ohm R."/>
            <person name="Sun H."/>
            <person name="Tunlid A."/>
            <person name="Henrissat B."/>
            <person name="Grigoriev I.V."/>
            <person name="Hibbett D.S."/>
            <person name="Martin F."/>
        </authorList>
    </citation>
    <scope>NUCLEOTIDE SEQUENCE [LARGE SCALE GENOMIC DNA]</scope>
    <source>
        <strain evidence="2">F 1598</strain>
    </source>
</reference>
<dbReference type="HOGENOM" id="CLU_1185409_0_0_1"/>
<sequence length="234" mass="25971">MDELLSTVQKAIELAEEEQAYDWKYCVTQSLLSGIGMFNIDQIVKYHKPILTSHTGDVQLETHISGNSNGQAQVEVLVTGCDECAKPICRSLFICMQACTTPVEGTSETLSDPAAFQARCECQHIQGQLDCEQNISDGHRLRAAALRNFLSLRQLMFLLGNIHTGIVFGSLIIENGIQGCIQSSILFLTESQLNKYRSQHSVRMLLCRPLTFLLQSSLPNFSPTLALSPKCIIY</sequence>
<evidence type="ECO:0000313" key="1">
    <source>
        <dbReference type="EMBL" id="KIM88340.1"/>
    </source>
</evidence>
<keyword evidence="2" id="KW-1185">Reference proteome</keyword>
<dbReference type="InParanoid" id="A0A0C3FV85"/>
<evidence type="ECO:0000313" key="2">
    <source>
        <dbReference type="Proteomes" id="UP000054166"/>
    </source>
</evidence>
<proteinExistence type="predicted"/>
<reference evidence="1 2" key="1">
    <citation type="submission" date="2014-04" db="EMBL/GenBank/DDBJ databases">
        <authorList>
            <consortium name="DOE Joint Genome Institute"/>
            <person name="Kuo A."/>
            <person name="Tarkka M."/>
            <person name="Buscot F."/>
            <person name="Kohler A."/>
            <person name="Nagy L.G."/>
            <person name="Floudas D."/>
            <person name="Copeland A."/>
            <person name="Barry K.W."/>
            <person name="Cichocki N."/>
            <person name="Veneault-Fourrey C."/>
            <person name="LaButti K."/>
            <person name="Lindquist E.A."/>
            <person name="Lipzen A."/>
            <person name="Lundell T."/>
            <person name="Morin E."/>
            <person name="Murat C."/>
            <person name="Sun H."/>
            <person name="Tunlid A."/>
            <person name="Henrissat B."/>
            <person name="Grigoriev I.V."/>
            <person name="Hibbett D.S."/>
            <person name="Martin F."/>
            <person name="Nordberg H.P."/>
            <person name="Cantor M.N."/>
            <person name="Hua S.X."/>
        </authorList>
    </citation>
    <scope>NUCLEOTIDE SEQUENCE [LARGE SCALE GENOMIC DNA]</scope>
    <source>
        <strain evidence="1 2">F 1598</strain>
    </source>
</reference>
<dbReference type="Proteomes" id="UP000054166">
    <property type="component" value="Unassembled WGS sequence"/>
</dbReference>
<name>A0A0C3FV85_PILCF</name>
<protein>
    <submittedName>
        <fullName evidence="1">Uncharacterized protein</fullName>
    </submittedName>
</protein>
<dbReference type="EMBL" id="KN832977">
    <property type="protein sequence ID" value="KIM88340.1"/>
    <property type="molecule type" value="Genomic_DNA"/>
</dbReference>
<dbReference type="AlphaFoldDB" id="A0A0C3FV85"/>
<accession>A0A0C3FV85</accession>
<gene>
    <name evidence="1" type="ORF">PILCRDRAFT_85535</name>
</gene>
<organism evidence="1 2">
    <name type="scientific">Piloderma croceum (strain F 1598)</name>
    <dbReference type="NCBI Taxonomy" id="765440"/>
    <lineage>
        <taxon>Eukaryota</taxon>
        <taxon>Fungi</taxon>
        <taxon>Dikarya</taxon>
        <taxon>Basidiomycota</taxon>
        <taxon>Agaricomycotina</taxon>
        <taxon>Agaricomycetes</taxon>
        <taxon>Agaricomycetidae</taxon>
        <taxon>Atheliales</taxon>
        <taxon>Atheliaceae</taxon>
        <taxon>Piloderma</taxon>
    </lineage>
</organism>